<reference evidence="1" key="1">
    <citation type="submission" date="2013-08" db="EMBL/GenBank/DDBJ databases">
        <authorList>
            <person name="Mendez C."/>
            <person name="Richter M."/>
            <person name="Ferrer M."/>
            <person name="Sanchez J."/>
        </authorList>
    </citation>
    <scope>NUCLEOTIDE SEQUENCE</scope>
</reference>
<reference evidence="1" key="2">
    <citation type="journal article" date="2014" name="ISME J.">
        <title>Microbial stratification in low pH oxic and suboxic macroscopic growths along an acid mine drainage.</title>
        <authorList>
            <person name="Mendez-Garcia C."/>
            <person name="Mesa V."/>
            <person name="Sprenger R.R."/>
            <person name="Richter M."/>
            <person name="Diez M.S."/>
            <person name="Solano J."/>
            <person name="Bargiela R."/>
            <person name="Golyshina O.V."/>
            <person name="Manteca A."/>
            <person name="Ramos J.L."/>
            <person name="Gallego J.R."/>
            <person name="Llorente I."/>
            <person name="Martins Dos Santos V.A."/>
            <person name="Jensen O.N."/>
            <person name="Pelaez A.I."/>
            <person name="Sanchez J."/>
            <person name="Ferrer M."/>
        </authorList>
    </citation>
    <scope>NUCLEOTIDE SEQUENCE</scope>
</reference>
<evidence type="ECO:0000313" key="1">
    <source>
        <dbReference type="EMBL" id="EQD67857.1"/>
    </source>
</evidence>
<dbReference type="AlphaFoldDB" id="T1BDD5"/>
<feature type="non-terminal residue" evidence="1">
    <location>
        <position position="1"/>
    </location>
</feature>
<name>T1BDD5_9ZZZZ</name>
<organism evidence="1">
    <name type="scientific">mine drainage metagenome</name>
    <dbReference type="NCBI Taxonomy" id="410659"/>
    <lineage>
        <taxon>unclassified sequences</taxon>
        <taxon>metagenomes</taxon>
        <taxon>ecological metagenomes</taxon>
    </lineage>
</organism>
<dbReference type="EMBL" id="AUZY01003672">
    <property type="protein sequence ID" value="EQD67857.1"/>
    <property type="molecule type" value="Genomic_DNA"/>
</dbReference>
<dbReference type="PANTHER" id="PTHR34614">
    <property type="match status" value="1"/>
</dbReference>
<dbReference type="PANTHER" id="PTHR34614:SF2">
    <property type="entry name" value="TRANSPOSASE IS4-LIKE DOMAIN-CONTAINING PROTEIN"/>
    <property type="match status" value="1"/>
</dbReference>
<gene>
    <name evidence="1" type="ORF">B1B_05787</name>
</gene>
<accession>T1BDD5</accession>
<comment type="caution">
    <text evidence="1">The sequence shown here is derived from an EMBL/GenBank/DDBJ whole genome shotgun (WGS) entry which is preliminary data.</text>
</comment>
<proteinExistence type="predicted"/>
<sequence>RILFPASKLGSTRHWSHCTLGSEFDVLDVELDELYASLDWLLRRQNRIEAKLSAIHLAEGGSVLYDLSSSYYCGEHCDLAQFGHSRDGKKGWPIIVYGLLANHQGCPVAVQVYAGNTADPKTMMDQVEKVRSRFNLTRVVMVGDRGSLTSTNIEKNQGISRCGMDWSFTGRKHWEVGQGGDIESLAVRSAAFGGDTIARLPRRTPDRLLESAFGG</sequence>
<protein>
    <submittedName>
        <fullName evidence="1">Transposase, IS4 family protein</fullName>
    </submittedName>
</protein>